<evidence type="ECO:0000313" key="1">
    <source>
        <dbReference type="EMBL" id="GGN96722.1"/>
    </source>
</evidence>
<name>A0A917YGK3_9ACTN</name>
<gene>
    <name evidence="1" type="ORF">GCM10011579_098480</name>
</gene>
<dbReference type="AlphaFoldDB" id="A0A917YGK3"/>
<dbReference type="EMBL" id="BMMM01000037">
    <property type="protein sequence ID" value="GGN96722.1"/>
    <property type="molecule type" value="Genomic_DNA"/>
</dbReference>
<accession>A0A917YGK3</accession>
<comment type="caution">
    <text evidence="1">The sequence shown here is derived from an EMBL/GenBank/DDBJ whole genome shotgun (WGS) entry which is preliminary data.</text>
</comment>
<dbReference type="Proteomes" id="UP000600365">
    <property type="component" value="Unassembled WGS sequence"/>
</dbReference>
<organism evidence="1 2">
    <name type="scientific">Streptomyces albiflavescens</name>
    <dbReference type="NCBI Taxonomy" id="1623582"/>
    <lineage>
        <taxon>Bacteria</taxon>
        <taxon>Bacillati</taxon>
        <taxon>Actinomycetota</taxon>
        <taxon>Actinomycetes</taxon>
        <taxon>Kitasatosporales</taxon>
        <taxon>Streptomycetaceae</taxon>
        <taxon>Streptomyces</taxon>
    </lineage>
</organism>
<sequence length="227" mass="26010">MSPVERSSGSRQYRRLNEEAAYEKANQSWGRVSGERDTALRARDEARAVLDEPAAAGAQAHFPALEQRLVDARLMCRIAQECARAETRLREEVTAHKNRWARERNRLPQSIASQMGAFRSNYPTETNELDDSVASAHGYRDLHQRLVADDLPRFQDQFRTYLKTNAIREIAEFHAQLTIWADEIGERINTINESAARNIDHDRRSAKPAIVATIEQVRIWLYLAVEP</sequence>
<protein>
    <submittedName>
        <fullName evidence="1">Uncharacterized protein</fullName>
    </submittedName>
</protein>
<evidence type="ECO:0000313" key="2">
    <source>
        <dbReference type="Proteomes" id="UP000600365"/>
    </source>
</evidence>
<keyword evidence="2" id="KW-1185">Reference proteome</keyword>
<reference evidence="1 2" key="1">
    <citation type="journal article" date="2014" name="Int. J. Syst. Evol. Microbiol.">
        <title>Complete genome sequence of Corynebacterium casei LMG S-19264T (=DSM 44701T), isolated from a smear-ripened cheese.</title>
        <authorList>
            <consortium name="US DOE Joint Genome Institute (JGI-PGF)"/>
            <person name="Walter F."/>
            <person name="Albersmeier A."/>
            <person name="Kalinowski J."/>
            <person name="Ruckert C."/>
        </authorList>
    </citation>
    <scope>NUCLEOTIDE SEQUENCE [LARGE SCALE GENOMIC DNA]</scope>
    <source>
        <strain evidence="1 2">CGMCC 4.7111</strain>
    </source>
</reference>
<dbReference type="RefSeq" id="WP_189192699.1">
    <property type="nucleotide sequence ID" value="NZ_BMMM01000037.1"/>
</dbReference>
<proteinExistence type="predicted"/>